<feature type="region of interest" description="Disordered" evidence="2">
    <location>
        <begin position="350"/>
        <end position="370"/>
    </location>
</feature>
<keyword evidence="6" id="KW-1185">Reference proteome</keyword>
<dbReference type="AlphaFoldDB" id="A0A252F7F5"/>
<dbReference type="Pfam" id="PF03816">
    <property type="entry name" value="LytR_cpsA_psr"/>
    <property type="match status" value="1"/>
</dbReference>
<feature type="domain" description="Cell envelope-related transcriptional attenuator" evidence="4">
    <location>
        <begin position="82"/>
        <end position="234"/>
    </location>
</feature>
<dbReference type="NCBIfam" id="TIGR00350">
    <property type="entry name" value="lytR_cpsA_psr"/>
    <property type="match status" value="1"/>
</dbReference>
<dbReference type="InterPro" id="IPR004474">
    <property type="entry name" value="LytR_CpsA_psr"/>
</dbReference>
<dbReference type="OrthoDB" id="305468at2"/>
<reference evidence="5 6" key="1">
    <citation type="submission" date="2017-05" db="EMBL/GenBank/DDBJ databases">
        <title>Butyricicoccus porcorum sp. nov. a butyrate-producing bacterium from the swine intestinal tract.</title>
        <authorList>
            <person name="Trachsel J."/>
            <person name="Humphrey S."/>
            <person name="Allen H.K."/>
        </authorList>
    </citation>
    <scope>NUCLEOTIDE SEQUENCE [LARGE SCALE GENOMIC DNA]</scope>
    <source>
        <strain evidence="5">BB10</strain>
    </source>
</reference>
<name>A0A252F7F5_9FIRM</name>
<keyword evidence="3" id="KW-0812">Transmembrane</keyword>
<feature type="transmembrane region" description="Helical" evidence="3">
    <location>
        <begin position="12"/>
        <end position="35"/>
    </location>
</feature>
<dbReference type="EMBL" id="NHOC01000001">
    <property type="protein sequence ID" value="OUM21699.1"/>
    <property type="molecule type" value="Genomic_DNA"/>
</dbReference>
<evidence type="ECO:0000259" key="4">
    <source>
        <dbReference type="Pfam" id="PF03816"/>
    </source>
</evidence>
<keyword evidence="3" id="KW-1133">Transmembrane helix</keyword>
<dbReference type="Proteomes" id="UP000194903">
    <property type="component" value="Unassembled WGS sequence"/>
</dbReference>
<dbReference type="PANTHER" id="PTHR33392">
    <property type="entry name" value="POLYISOPRENYL-TEICHOIC ACID--PEPTIDOGLYCAN TEICHOIC ACID TRANSFERASE TAGU"/>
    <property type="match status" value="1"/>
</dbReference>
<gene>
    <name evidence="5" type="ORF">CBW42_00245</name>
</gene>
<evidence type="ECO:0000256" key="3">
    <source>
        <dbReference type="SAM" id="Phobius"/>
    </source>
</evidence>
<comment type="caution">
    <text evidence="5">The sequence shown here is derived from an EMBL/GenBank/DDBJ whole genome shotgun (WGS) entry which is preliminary data.</text>
</comment>
<protein>
    <recommendedName>
        <fullName evidence="4">Cell envelope-related transcriptional attenuator domain-containing protein</fullName>
    </recommendedName>
</protein>
<dbReference type="PANTHER" id="PTHR33392:SF6">
    <property type="entry name" value="POLYISOPRENYL-TEICHOIC ACID--PEPTIDOGLYCAN TEICHOIC ACID TRANSFERASE TAGU"/>
    <property type="match status" value="1"/>
</dbReference>
<accession>A0A252F7F5</accession>
<dbReference type="InterPro" id="IPR050922">
    <property type="entry name" value="LytR/CpsA/Psr_CW_biosynth"/>
</dbReference>
<evidence type="ECO:0000313" key="5">
    <source>
        <dbReference type="EMBL" id="OUM21699.1"/>
    </source>
</evidence>
<comment type="similarity">
    <text evidence="1">Belongs to the LytR/CpsA/Psr (LCP) family.</text>
</comment>
<evidence type="ECO:0000256" key="1">
    <source>
        <dbReference type="ARBA" id="ARBA00006068"/>
    </source>
</evidence>
<proteinExistence type="inferred from homology"/>
<sequence length="370" mass="41235">MDKKENRWLRRVLIVLAAAAVVCVVGYFAFCYWVNASGSLLGGNELNPDDMDQGSAIVVDGEGRRDGVFTLFIAVTDEDETRTDSMMVLVFDTKNHTAKLLNIPRDSLVDTERHGAGKKLNASYASGIEQQLDEISGVIGFRPDKYIVANFDGVADIVDAIGGIDYDVPFDMNYHDASQDLSIEFKKGWQHLDGKAVVEFLRWRHNDDGTGYDDGDIGRVEKLQTFLTALGKEVLSPTNLINIPSIAAAVSENVETDLTTSQVLWLGMQAMKLDMEEGVEMQTLVGDNAMVGDLWFFILDEDMILDQINESFNPYTRELTEDDFNIITPDDLGIYSRSWEEERAVRYAGYKKAQQSDTGSGELSDDDDDE</sequence>
<keyword evidence="3" id="KW-0472">Membrane</keyword>
<organism evidence="5 6">
    <name type="scientific">Butyricicoccus porcorum</name>
    <dbReference type="NCBI Taxonomy" id="1945634"/>
    <lineage>
        <taxon>Bacteria</taxon>
        <taxon>Bacillati</taxon>
        <taxon>Bacillota</taxon>
        <taxon>Clostridia</taxon>
        <taxon>Eubacteriales</taxon>
        <taxon>Butyricicoccaceae</taxon>
        <taxon>Butyricicoccus</taxon>
    </lineage>
</organism>
<evidence type="ECO:0000313" key="6">
    <source>
        <dbReference type="Proteomes" id="UP000194903"/>
    </source>
</evidence>
<evidence type="ECO:0000256" key="2">
    <source>
        <dbReference type="SAM" id="MobiDB-lite"/>
    </source>
</evidence>
<dbReference type="Gene3D" id="3.40.630.190">
    <property type="entry name" value="LCP protein"/>
    <property type="match status" value="1"/>
</dbReference>
<dbReference type="RefSeq" id="WP_087016614.1">
    <property type="nucleotide sequence ID" value="NZ_CP178353.1"/>
</dbReference>